<dbReference type="EMBL" id="CAADRP010001563">
    <property type="protein sequence ID" value="VFU41299.1"/>
    <property type="molecule type" value="Genomic_DNA"/>
</dbReference>
<proteinExistence type="predicted"/>
<organism evidence="1">
    <name type="scientific">Salix viminalis</name>
    <name type="common">Common osier</name>
    <name type="synonym">Basket willow</name>
    <dbReference type="NCBI Taxonomy" id="40686"/>
    <lineage>
        <taxon>Eukaryota</taxon>
        <taxon>Viridiplantae</taxon>
        <taxon>Streptophyta</taxon>
        <taxon>Embryophyta</taxon>
        <taxon>Tracheophyta</taxon>
        <taxon>Spermatophyta</taxon>
        <taxon>Magnoliopsida</taxon>
        <taxon>eudicotyledons</taxon>
        <taxon>Gunneridae</taxon>
        <taxon>Pentapetalae</taxon>
        <taxon>rosids</taxon>
        <taxon>fabids</taxon>
        <taxon>Malpighiales</taxon>
        <taxon>Salicaceae</taxon>
        <taxon>Saliceae</taxon>
        <taxon>Salix</taxon>
    </lineage>
</organism>
<sequence length="281" mass="31194">MLVMLSAASGGGGGGKGEVVWRGACEVFVDPTLAADRSDSIRSIRIIAGEVGEVEDSAASDSHYHPRMKFPFFATTVRKEPSSEPDRRLPFQFRNDKYPCKHQEITELRSIDQEDYLKCLRFFRVRNEGASTPVRGPDAFNGFKARATDIIRPHALFGAGLTASSNGRKYPSGVSPDAPLCNLPHEVAHRSPRCPDLQRFIIIIIIIIICKRTYTSLEFSISIKILTLLLGSFDDESCRKEEIKSFVCLEKCIKAKPDPQFNISIFKLVTGTASASLPQFH</sequence>
<gene>
    <name evidence="1" type="ORF">SVIM_LOCUS242359</name>
</gene>
<name>A0A6N2LVD0_SALVM</name>
<reference evidence="1" key="1">
    <citation type="submission" date="2019-03" db="EMBL/GenBank/DDBJ databases">
        <authorList>
            <person name="Mank J."/>
            <person name="Almeida P."/>
        </authorList>
    </citation>
    <scope>NUCLEOTIDE SEQUENCE</scope>
    <source>
        <strain evidence="1">78183</strain>
    </source>
</reference>
<accession>A0A6N2LVD0</accession>
<dbReference type="AlphaFoldDB" id="A0A6N2LVD0"/>
<evidence type="ECO:0000313" key="1">
    <source>
        <dbReference type="EMBL" id="VFU41299.1"/>
    </source>
</evidence>
<protein>
    <submittedName>
        <fullName evidence="1">Uncharacterized protein</fullName>
    </submittedName>
</protein>